<feature type="transmembrane region" description="Helical" evidence="8">
    <location>
        <begin position="182"/>
        <end position="198"/>
    </location>
</feature>
<feature type="transmembrane region" description="Helical" evidence="8">
    <location>
        <begin position="21"/>
        <end position="40"/>
    </location>
</feature>
<dbReference type="GO" id="GO:0009103">
    <property type="term" value="P:lipopolysaccharide biosynthetic process"/>
    <property type="evidence" value="ECO:0007669"/>
    <property type="project" value="UniProtKB-ARBA"/>
</dbReference>
<feature type="transmembrane region" description="Helical" evidence="8">
    <location>
        <begin position="258"/>
        <end position="277"/>
    </location>
</feature>
<evidence type="ECO:0000256" key="2">
    <source>
        <dbReference type="ARBA" id="ARBA00022475"/>
    </source>
</evidence>
<keyword evidence="2" id="KW-1003">Cell membrane</keyword>
<comment type="caution">
    <text evidence="9">The sequence shown here is derived from an EMBL/GenBank/DDBJ whole genome shotgun (WGS) entry which is preliminary data.</text>
</comment>
<name>A0A2R5HGD6_9LACT</name>
<evidence type="ECO:0000256" key="7">
    <source>
        <dbReference type="ARBA" id="ARBA00023136"/>
    </source>
</evidence>
<dbReference type="GO" id="GO:0005886">
    <property type="term" value="C:plasma membrane"/>
    <property type="evidence" value="ECO:0007669"/>
    <property type="project" value="UniProtKB-SubCell"/>
</dbReference>
<keyword evidence="7 8" id="KW-0472">Membrane</keyword>
<feature type="transmembrane region" description="Helical" evidence="8">
    <location>
        <begin position="125"/>
        <end position="147"/>
    </location>
</feature>
<sequence length="474" mass="54531">MTNELGLRREKYQLKKSPLTTFGKIYFWALIALFFAFALYGSLHFSFGANNGAPDERTRMTVVNFIANYLHLPYGTETAVRIPVWGFSYAFQPYFPSIIAAFFVKAGHFLLQQPLDYSPTAFSRLSFSVFARFVSMGSGLAVIALALQIGKKLFDRQAPILFFCTLSALLPQFFYLSTYFNNDAFSVFTTYLIFYAWLRGKEDGWSWLTAFLLSVGLALTLLTYYFAGAFVFCSVIIFNVTYLQAHKKDYKGLIKKELFIILLVFLMAGWFFIWNYLKFHDFLGTSISNHFGELYGQGNFKPSLRQTPEHLHQDIWQMLWSDNASLPSWARGTSWLSVSLKSFLGVFGPLAFPMKAWMYQFYVGLLSLGLGLGVIYSFIKKRLLSPIFFLSLLACMVIPFLFSVYYSFFSDYQPQGRYFISAMLPLLVLVTVGYEGVLSRLKEWIKFDLTYLLMWAYLLVFVLVFFNVILPALT</sequence>
<gene>
    <name evidence="9" type="ORF">NtB2_01051</name>
</gene>
<evidence type="ECO:0000313" key="10">
    <source>
        <dbReference type="Proteomes" id="UP000245021"/>
    </source>
</evidence>
<feature type="transmembrane region" description="Helical" evidence="8">
    <location>
        <begin position="418"/>
        <end position="437"/>
    </location>
</feature>
<evidence type="ECO:0000256" key="1">
    <source>
        <dbReference type="ARBA" id="ARBA00004651"/>
    </source>
</evidence>
<proteinExistence type="predicted"/>
<feature type="transmembrane region" description="Helical" evidence="8">
    <location>
        <begin position="449"/>
        <end position="470"/>
    </location>
</feature>
<comment type="subcellular location">
    <subcellularLocation>
        <location evidence="1">Cell membrane</location>
        <topology evidence="1">Multi-pass membrane protein</topology>
    </subcellularLocation>
</comment>
<keyword evidence="4" id="KW-0808">Transferase</keyword>
<evidence type="ECO:0000256" key="5">
    <source>
        <dbReference type="ARBA" id="ARBA00022692"/>
    </source>
</evidence>
<dbReference type="EMBL" id="BFFO01000005">
    <property type="protein sequence ID" value="GBG96916.1"/>
    <property type="molecule type" value="Genomic_DNA"/>
</dbReference>
<evidence type="ECO:0000313" key="9">
    <source>
        <dbReference type="EMBL" id="GBG96916.1"/>
    </source>
</evidence>
<feature type="transmembrane region" description="Helical" evidence="8">
    <location>
        <begin position="159"/>
        <end position="176"/>
    </location>
</feature>
<organism evidence="9 10">
    <name type="scientific">Lactococcus termiticola</name>
    <dbReference type="NCBI Taxonomy" id="2169526"/>
    <lineage>
        <taxon>Bacteria</taxon>
        <taxon>Bacillati</taxon>
        <taxon>Bacillota</taxon>
        <taxon>Bacilli</taxon>
        <taxon>Lactobacillales</taxon>
        <taxon>Streptococcaceae</taxon>
        <taxon>Lactococcus</taxon>
    </lineage>
</organism>
<feature type="transmembrane region" description="Helical" evidence="8">
    <location>
        <begin position="210"/>
        <end position="238"/>
    </location>
</feature>
<dbReference type="RefSeq" id="WP_109245880.1">
    <property type="nucleotide sequence ID" value="NZ_BFFO01000005.1"/>
</dbReference>
<evidence type="ECO:0000256" key="3">
    <source>
        <dbReference type="ARBA" id="ARBA00022676"/>
    </source>
</evidence>
<evidence type="ECO:0000256" key="8">
    <source>
        <dbReference type="SAM" id="Phobius"/>
    </source>
</evidence>
<keyword evidence="5 8" id="KW-0812">Transmembrane</keyword>
<keyword evidence="6 8" id="KW-1133">Transmembrane helix</keyword>
<dbReference type="AlphaFoldDB" id="A0A2R5HGD6"/>
<dbReference type="PANTHER" id="PTHR33908">
    <property type="entry name" value="MANNOSYLTRANSFERASE YKCB-RELATED"/>
    <property type="match status" value="1"/>
</dbReference>
<protein>
    <recommendedName>
        <fullName evidence="11">Glycosyltransferase RgtA/B/C/D-like domain-containing protein</fullName>
    </recommendedName>
</protein>
<dbReference type="OrthoDB" id="6052932at2"/>
<evidence type="ECO:0008006" key="11">
    <source>
        <dbReference type="Google" id="ProtNLM"/>
    </source>
</evidence>
<dbReference type="PANTHER" id="PTHR33908:SF11">
    <property type="entry name" value="MEMBRANE PROTEIN"/>
    <property type="match status" value="1"/>
</dbReference>
<reference evidence="9 10" key="1">
    <citation type="journal article" date="2018" name="Genome Announc.">
        <title>Draft Genome Sequence of Lactococcus sp. Strain NtB2 (JCM 32569), Isolated from the Gut of the Higher Termite Nasutitermes takasagoensis.</title>
        <authorList>
            <person name="Noda S."/>
            <person name="Aihara C."/>
            <person name="Yuki M."/>
            <person name="Ohkuma M."/>
        </authorList>
    </citation>
    <scope>NUCLEOTIDE SEQUENCE [LARGE SCALE GENOMIC DNA]</scope>
    <source>
        <strain evidence="9 10">NtB2</strain>
    </source>
</reference>
<accession>A0A2R5HGD6</accession>
<dbReference type="Proteomes" id="UP000245021">
    <property type="component" value="Unassembled WGS sequence"/>
</dbReference>
<keyword evidence="3" id="KW-0328">Glycosyltransferase</keyword>
<evidence type="ECO:0000256" key="6">
    <source>
        <dbReference type="ARBA" id="ARBA00022989"/>
    </source>
</evidence>
<feature type="transmembrane region" description="Helical" evidence="8">
    <location>
        <begin position="358"/>
        <end position="379"/>
    </location>
</feature>
<feature type="transmembrane region" description="Helical" evidence="8">
    <location>
        <begin position="386"/>
        <end position="406"/>
    </location>
</feature>
<dbReference type="GO" id="GO:0016763">
    <property type="term" value="F:pentosyltransferase activity"/>
    <property type="evidence" value="ECO:0007669"/>
    <property type="project" value="TreeGrafter"/>
</dbReference>
<dbReference type="InterPro" id="IPR050297">
    <property type="entry name" value="LipidA_mod_glycosyltrf_83"/>
</dbReference>
<evidence type="ECO:0000256" key="4">
    <source>
        <dbReference type="ARBA" id="ARBA00022679"/>
    </source>
</evidence>
<keyword evidence="10" id="KW-1185">Reference proteome</keyword>